<evidence type="ECO:0000313" key="3">
    <source>
        <dbReference type="Proteomes" id="UP001360560"/>
    </source>
</evidence>
<sequence length="217" mass="22808">MPPKNKPSYLITLNIPASHRSQFSKLIASAPPPKKKGPGKGWRAGIKKNGPGKPQNGISGDNTDQKGEIPSAPTSSSSSSTNAVGNTTGGANVSGTSSNGITVATSGPIGTSAKSLPMNTNASEAYVLDRSGTKVRKWQKKKREIRSFTGFKVDFGSWIGDGVKLKVDGSDNKEAAEIRHGESATPTVEDSLVNVKEDIEEEFATIKPEDAMTIPVN</sequence>
<evidence type="ECO:0000256" key="1">
    <source>
        <dbReference type="SAM" id="MobiDB-lite"/>
    </source>
</evidence>
<organism evidence="2 3">
    <name type="scientific">Saccharomycopsis crataegensis</name>
    <dbReference type="NCBI Taxonomy" id="43959"/>
    <lineage>
        <taxon>Eukaryota</taxon>
        <taxon>Fungi</taxon>
        <taxon>Dikarya</taxon>
        <taxon>Ascomycota</taxon>
        <taxon>Saccharomycotina</taxon>
        <taxon>Saccharomycetes</taxon>
        <taxon>Saccharomycopsidaceae</taxon>
        <taxon>Saccharomycopsis</taxon>
    </lineage>
</organism>
<dbReference type="GO" id="GO:0031011">
    <property type="term" value="C:Ino80 complex"/>
    <property type="evidence" value="ECO:0007669"/>
    <property type="project" value="InterPro"/>
</dbReference>
<dbReference type="Pfam" id="PF08193">
    <property type="entry name" value="INO80_Ies4"/>
    <property type="match status" value="1"/>
</dbReference>
<dbReference type="RefSeq" id="XP_064855451.1">
    <property type="nucleotide sequence ID" value="XM_064999379.1"/>
</dbReference>
<name>A0AAV5QUS8_9ASCO</name>
<reference evidence="2 3" key="1">
    <citation type="journal article" date="2023" name="Elife">
        <title>Identification of key yeast species and microbe-microbe interactions impacting larval growth of Drosophila in the wild.</title>
        <authorList>
            <person name="Mure A."/>
            <person name="Sugiura Y."/>
            <person name="Maeda R."/>
            <person name="Honda K."/>
            <person name="Sakurai N."/>
            <person name="Takahashi Y."/>
            <person name="Watada M."/>
            <person name="Katoh T."/>
            <person name="Gotoh A."/>
            <person name="Gotoh Y."/>
            <person name="Taniguchi I."/>
            <person name="Nakamura K."/>
            <person name="Hayashi T."/>
            <person name="Katayama T."/>
            <person name="Uemura T."/>
            <person name="Hattori Y."/>
        </authorList>
    </citation>
    <scope>NUCLEOTIDE SEQUENCE [LARGE SCALE GENOMIC DNA]</scope>
    <source>
        <strain evidence="2 3">SC-9</strain>
    </source>
</reference>
<dbReference type="Proteomes" id="UP001360560">
    <property type="component" value="Unassembled WGS sequence"/>
</dbReference>
<dbReference type="GeneID" id="90076444"/>
<dbReference type="InterPro" id="IPR013175">
    <property type="entry name" value="INO80_su_Ies4"/>
</dbReference>
<evidence type="ECO:0000313" key="2">
    <source>
        <dbReference type="EMBL" id="GMM38456.1"/>
    </source>
</evidence>
<dbReference type="GO" id="GO:0006338">
    <property type="term" value="P:chromatin remodeling"/>
    <property type="evidence" value="ECO:0007669"/>
    <property type="project" value="InterPro"/>
</dbReference>
<dbReference type="EMBL" id="BTFZ01000020">
    <property type="protein sequence ID" value="GMM38456.1"/>
    <property type="molecule type" value="Genomic_DNA"/>
</dbReference>
<feature type="compositionally biased region" description="Low complexity" evidence="1">
    <location>
        <begin position="70"/>
        <end position="93"/>
    </location>
</feature>
<accession>A0AAV5QUS8</accession>
<protein>
    <submittedName>
        <fullName evidence="2">Uncharacterized protein</fullName>
    </submittedName>
</protein>
<keyword evidence="3" id="KW-1185">Reference proteome</keyword>
<dbReference type="AlphaFoldDB" id="A0AAV5QUS8"/>
<gene>
    <name evidence="2" type="ORF">DASC09_057950</name>
</gene>
<feature type="region of interest" description="Disordered" evidence="1">
    <location>
        <begin position="22"/>
        <end position="99"/>
    </location>
</feature>
<comment type="caution">
    <text evidence="2">The sequence shown here is derived from an EMBL/GenBank/DDBJ whole genome shotgun (WGS) entry which is preliminary data.</text>
</comment>
<proteinExistence type="predicted"/>